<dbReference type="FunFam" id="3.40.190.10:FF:000078">
    <property type="entry name" value="glutamate receptor ionotropic, NMDA 3B"/>
    <property type="match status" value="1"/>
</dbReference>
<evidence type="ECO:0000256" key="11">
    <source>
        <dbReference type="ARBA" id="ARBA00023180"/>
    </source>
</evidence>
<feature type="domain" description="Ionotropic glutamate receptor L-glutamate and glycine-binding" evidence="21">
    <location>
        <begin position="556"/>
        <end position="614"/>
    </location>
</feature>
<evidence type="ECO:0000256" key="2">
    <source>
        <dbReference type="ARBA" id="ARBA00008685"/>
    </source>
</evidence>
<dbReference type="Pfam" id="PF10613">
    <property type="entry name" value="Lig_chan-Glu_bd"/>
    <property type="match status" value="1"/>
</dbReference>
<feature type="domain" description="Solute-binding protein family 3/N-terminal" evidence="19">
    <location>
        <begin position="562"/>
        <end position="898"/>
    </location>
</feature>
<evidence type="ECO:0000256" key="7">
    <source>
        <dbReference type="ARBA" id="ARBA00023054"/>
    </source>
</evidence>
<keyword evidence="8" id="KW-0406">Ion transport</keyword>
<dbReference type="Gene3D" id="1.10.287.70">
    <property type="match status" value="1"/>
</dbReference>
<name>A0AAV7IFD5_COTGL</name>
<gene>
    <name evidence="22" type="ORF">KQX54_015890</name>
</gene>
<evidence type="ECO:0000256" key="14">
    <source>
        <dbReference type="PIRSR" id="PIRSR601508-1"/>
    </source>
</evidence>
<evidence type="ECO:0000259" key="19">
    <source>
        <dbReference type="SMART" id="SM00062"/>
    </source>
</evidence>
<dbReference type="GO" id="GO:0038023">
    <property type="term" value="F:signaling receptor activity"/>
    <property type="evidence" value="ECO:0007669"/>
    <property type="project" value="InterPro"/>
</dbReference>
<evidence type="ECO:0000259" key="21">
    <source>
        <dbReference type="SMART" id="SM00918"/>
    </source>
</evidence>
<evidence type="ECO:0000313" key="22">
    <source>
        <dbReference type="EMBL" id="KAH0549921.1"/>
    </source>
</evidence>
<dbReference type="SMART" id="SM00079">
    <property type="entry name" value="PBPe"/>
    <property type="match status" value="1"/>
</dbReference>
<accession>A0AAV7IFD5</accession>
<evidence type="ECO:0000256" key="8">
    <source>
        <dbReference type="ARBA" id="ARBA00023065"/>
    </source>
</evidence>
<feature type="binding site" evidence="14">
    <location>
        <position position="789"/>
    </location>
    <ligand>
        <name>L-glutamate</name>
        <dbReference type="ChEBI" id="CHEBI:29985"/>
    </ligand>
</feature>
<dbReference type="GO" id="GO:0005886">
    <property type="term" value="C:plasma membrane"/>
    <property type="evidence" value="ECO:0007669"/>
    <property type="project" value="UniProtKB-SubCell"/>
</dbReference>
<feature type="transmembrane region" description="Helical" evidence="17">
    <location>
        <begin position="670"/>
        <end position="688"/>
    </location>
</feature>
<dbReference type="Gene3D" id="3.40.50.2300">
    <property type="match status" value="2"/>
</dbReference>
<dbReference type="FunFam" id="1.10.287.70:FF:000191">
    <property type="entry name" value="Glutamate receptor ionotropic, NMDA 3A"/>
    <property type="match status" value="1"/>
</dbReference>
<keyword evidence="9 17" id="KW-0472">Membrane</keyword>
<feature type="compositionally biased region" description="Low complexity" evidence="16">
    <location>
        <begin position="1098"/>
        <end position="1110"/>
    </location>
</feature>
<proteinExistence type="inferred from homology"/>
<evidence type="ECO:0000256" key="18">
    <source>
        <dbReference type="SAM" id="SignalP"/>
    </source>
</evidence>
<feature type="compositionally biased region" description="Basic and acidic residues" evidence="16">
    <location>
        <begin position="1329"/>
        <end position="1338"/>
    </location>
</feature>
<comment type="similarity">
    <text evidence="2">Belongs to the glutamate-gated ion channel (TC 1.A.10.1) family.</text>
</comment>
<keyword evidence="6 17" id="KW-1133">Transmembrane helix</keyword>
<dbReference type="Proteomes" id="UP000826195">
    <property type="component" value="Unassembled WGS sequence"/>
</dbReference>
<keyword evidence="7" id="KW-0175">Coiled coil</keyword>
<feature type="domain" description="Ionotropic glutamate receptor C-terminal" evidence="20">
    <location>
        <begin position="548"/>
        <end position="897"/>
    </location>
</feature>
<evidence type="ECO:0000256" key="15">
    <source>
        <dbReference type="PIRSR" id="PIRSR601508-2"/>
    </source>
</evidence>
<keyword evidence="23" id="KW-1185">Reference proteome</keyword>
<evidence type="ECO:0000256" key="16">
    <source>
        <dbReference type="SAM" id="MobiDB-lite"/>
    </source>
</evidence>
<evidence type="ECO:0000256" key="9">
    <source>
        <dbReference type="ARBA" id="ARBA00023136"/>
    </source>
</evidence>
<evidence type="ECO:0000256" key="12">
    <source>
        <dbReference type="ARBA" id="ARBA00023286"/>
    </source>
</evidence>
<keyword evidence="5 17" id="KW-0812">Transmembrane</keyword>
<keyword evidence="3" id="KW-0813">Transport</keyword>
<keyword evidence="11" id="KW-0325">Glycoprotein</keyword>
<evidence type="ECO:0000256" key="3">
    <source>
        <dbReference type="ARBA" id="ARBA00022448"/>
    </source>
</evidence>
<comment type="caution">
    <text evidence="22">The sequence shown here is derived from an EMBL/GenBank/DDBJ whole genome shotgun (WGS) entry which is preliminary data.</text>
</comment>
<dbReference type="PANTHER" id="PTHR18966">
    <property type="entry name" value="IONOTROPIC GLUTAMATE RECEPTOR"/>
    <property type="match status" value="1"/>
</dbReference>
<dbReference type="InterPro" id="IPR015683">
    <property type="entry name" value="Ionotropic_Glu_rcpt"/>
</dbReference>
<keyword evidence="12" id="KW-1071">Ligand-gated ion channel</keyword>
<feature type="signal peptide" evidence="18">
    <location>
        <begin position="1"/>
        <end position="23"/>
    </location>
</feature>
<evidence type="ECO:0000259" key="20">
    <source>
        <dbReference type="SMART" id="SM00079"/>
    </source>
</evidence>
<evidence type="ECO:0000256" key="1">
    <source>
        <dbReference type="ARBA" id="ARBA00004651"/>
    </source>
</evidence>
<dbReference type="InterPro" id="IPR001508">
    <property type="entry name" value="Iono_Glu_rcpt_met"/>
</dbReference>
<dbReference type="Gene3D" id="3.40.190.10">
    <property type="entry name" value="Periplasmic binding protein-like II"/>
    <property type="match status" value="3"/>
</dbReference>
<dbReference type="InterPro" id="IPR019594">
    <property type="entry name" value="Glu/Gly-bd"/>
</dbReference>
<feature type="binding site" evidence="14">
    <location>
        <position position="625"/>
    </location>
    <ligand>
        <name>L-glutamate</name>
        <dbReference type="ChEBI" id="CHEBI:29985"/>
    </ligand>
</feature>
<feature type="region of interest" description="Disordered" evidence="16">
    <location>
        <begin position="1055"/>
        <end position="1229"/>
    </location>
</feature>
<feature type="binding site" evidence="14">
    <location>
        <position position="630"/>
    </location>
    <ligand>
        <name>L-glutamate</name>
        <dbReference type="ChEBI" id="CHEBI:29985"/>
    </ligand>
</feature>
<keyword evidence="4" id="KW-1003">Cell membrane</keyword>
<evidence type="ECO:0000256" key="5">
    <source>
        <dbReference type="ARBA" id="ARBA00022692"/>
    </source>
</evidence>
<feature type="site" description="Crucial to convey clamshell closure to channel opening" evidence="15">
    <location>
        <position position="770"/>
    </location>
</feature>
<evidence type="ECO:0008006" key="24">
    <source>
        <dbReference type="Google" id="ProtNLM"/>
    </source>
</evidence>
<feature type="transmembrane region" description="Helical" evidence="17">
    <location>
        <begin position="709"/>
        <end position="727"/>
    </location>
</feature>
<dbReference type="Pfam" id="PF00060">
    <property type="entry name" value="Lig_chan"/>
    <property type="match status" value="1"/>
</dbReference>
<dbReference type="GO" id="GO:0015276">
    <property type="term" value="F:ligand-gated monoatomic ion channel activity"/>
    <property type="evidence" value="ECO:0007669"/>
    <property type="project" value="InterPro"/>
</dbReference>
<evidence type="ECO:0000256" key="13">
    <source>
        <dbReference type="ARBA" id="ARBA00023303"/>
    </source>
</evidence>
<dbReference type="SMART" id="SM00062">
    <property type="entry name" value="PBPb"/>
    <property type="match status" value="1"/>
</dbReference>
<feature type="binding site" evidence="14">
    <location>
        <position position="623"/>
    </location>
    <ligand>
        <name>L-glutamate</name>
        <dbReference type="ChEBI" id="CHEBI:29985"/>
    </ligand>
</feature>
<feature type="transmembrane region" description="Helical" evidence="17">
    <location>
        <begin position="739"/>
        <end position="766"/>
    </location>
</feature>
<feature type="compositionally biased region" description="Basic and acidic residues" evidence="16">
    <location>
        <begin position="1055"/>
        <end position="1080"/>
    </location>
</feature>
<dbReference type="SMART" id="SM00918">
    <property type="entry name" value="Lig_chan-Glu_bd"/>
    <property type="match status" value="1"/>
</dbReference>
<evidence type="ECO:0000256" key="10">
    <source>
        <dbReference type="ARBA" id="ARBA00023170"/>
    </source>
</evidence>
<dbReference type="FunFam" id="3.40.190.10:FF:000324">
    <property type="entry name" value="Predicted protein"/>
    <property type="match status" value="1"/>
</dbReference>
<reference evidence="22 23" key="1">
    <citation type="journal article" date="2021" name="J. Hered.">
        <title>A chromosome-level genome assembly of the parasitoid wasp, Cotesia glomerata (Hymenoptera: Braconidae).</title>
        <authorList>
            <person name="Pinto B.J."/>
            <person name="Weis J.J."/>
            <person name="Gamble T."/>
            <person name="Ode P.J."/>
            <person name="Paul R."/>
            <person name="Zaspel J.M."/>
        </authorList>
    </citation>
    <scope>NUCLEOTIDE SEQUENCE [LARGE SCALE GENOMIC DNA]</scope>
    <source>
        <strain evidence="22">CgM1</strain>
    </source>
</reference>
<keyword evidence="10" id="KW-0675">Receptor</keyword>
<dbReference type="InterPro" id="IPR028082">
    <property type="entry name" value="Peripla_BP_I"/>
</dbReference>
<feature type="transmembrane region" description="Helical" evidence="17">
    <location>
        <begin position="927"/>
        <end position="952"/>
    </location>
</feature>
<evidence type="ECO:0000256" key="17">
    <source>
        <dbReference type="SAM" id="Phobius"/>
    </source>
</evidence>
<feature type="binding site" evidence="14">
    <location>
        <position position="832"/>
    </location>
    <ligand>
        <name>L-glutamate</name>
        <dbReference type="ChEBI" id="CHEBI:29985"/>
    </ligand>
</feature>
<dbReference type="InterPro" id="IPR001320">
    <property type="entry name" value="Iontro_rcpt_C"/>
</dbReference>
<dbReference type="EMBL" id="JAHXZJ010001864">
    <property type="protein sequence ID" value="KAH0549921.1"/>
    <property type="molecule type" value="Genomic_DNA"/>
</dbReference>
<organism evidence="22 23">
    <name type="scientific">Cotesia glomerata</name>
    <name type="common">Lepidopteran parasitic wasp</name>
    <name type="synonym">Apanteles glomeratus</name>
    <dbReference type="NCBI Taxonomy" id="32391"/>
    <lineage>
        <taxon>Eukaryota</taxon>
        <taxon>Metazoa</taxon>
        <taxon>Ecdysozoa</taxon>
        <taxon>Arthropoda</taxon>
        <taxon>Hexapoda</taxon>
        <taxon>Insecta</taxon>
        <taxon>Pterygota</taxon>
        <taxon>Neoptera</taxon>
        <taxon>Endopterygota</taxon>
        <taxon>Hymenoptera</taxon>
        <taxon>Apocrita</taxon>
        <taxon>Ichneumonoidea</taxon>
        <taxon>Braconidae</taxon>
        <taxon>Microgastrinae</taxon>
        <taxon>Cotesia</taxon>
    </lineage>
</organism>
<sequence>MRGISLRLVLLLLLWIVSPDCLANTNKTERATKSRSRSSWRLVICLSHSQSPTRTDVQQAWEQARLESIHNDLELSYIEGRMTSLSDSQSNPLALINKFCTAIEDGKIILNLVIGGGAAARFLMTAGASLNIPSLWLPLTHRDFLRQGKLGRFETRLGSGSEQMGAATIALMDKAHWHAFTLFIDTTLLPIHHFVPKNHDKLLPRKTIYLPTSEKSLKLRLRKVSDEGGSGSVIVLACDLNEAKKIFIIANKYQMLNGRFLWLWLDLKSELRPNEPSLINSNIMYSSLTSSSVKIENSPPVNMRTTRHTSGYFLNDKIHLPSLSNLANDIHNLQEYQWWGEKPIKKREDKTFTFDDDEEVRMSDKNLNSKTFMPVGMLALRPSSMRIAGGDALLSRMLREMSQALDNTFLEYKSSLNRLRDTQIKEYFFSTCFFTSDNTSIPEIKENISKSLTKKLRESMRQISHDKAEFQLLNLQAVQFPGNKTQLRWTKVGSVRGGKDVRIDTITWPGGGIVPAYMKQNGEKVGMPWYQIVTAIAPPFIMVTNLQQQLCLRGLPCRKGDTIKCCYGFTIDLLSLIARELNFRFDLYIAPDGLFGRKNGLNGTWNGVIGELLHGRAQLAFAPISVSARRAEVIDFTIPYYFSGVSFLAAPKTNSHISLLAFLLPFSTNLWIAIFTSLNVTAVVVALFEWHSPFGLNPWGRQRNKNFSMASALWVMWGLLCGHLVAFKAPKSWPNKVLINVWGGFSVIFVASYTANIAALIAGLFFHSSVSNYHDRSLLLQKVGAPRASVAEYYVQKASPGLWTHMSRFSLSDVAEGVERLLNGSLDILIADTPILDYYRATDDGCRLSKIGETISEDTYAVALTKGHPLQESISKVIANYTANGMLDILQEKWYGGLPCIPGQEGRDAVFGSGSGGHPRPLGVRSVAGVFCLLGLGIAVGGIILVGEYLFFKYTLPSLRHRPKTSIWRSRNVMFFSQKLYRFINCVELVSPRHAARELVHTVKQGHITSLFQKSVKRDSLLQKEHERRRRKSRGQFFEMIQEIRRVQQEVKDDANAKELEATRAAKKEEKNTKEKERNRSKSPLMPLSPKRPEKSRSSINLSSSRLGLSPVNFDTPMKPREFTLSSTNLRVRSPLETVGRRLSHGDDGSPPPRLSTPSFGGSATLRPAPIKSDSISGGVPTPKYSHSPAKRGQSFPAFATLKRPPPPPTTAYPSSHHVISKSPLLSPNNEQSAVIGRKLSREWGSGTIDLSQSSEAIGSLSTYNLSQENTFNTERPTRKKSQEDLLALNKKPVRRARSHENRDTSGKSINNSPSPRLMAQPSVGGRSVSERTKKQLESELKAILTARAHHRDLHPP</sequence>
<dbReference type="SUPFAM" id="SSF53850">
    <property type="entry name" value="Periplasmic binding protein-like II"/>
    <property type="match status" value="1"/>
</dbReference>
<keyword evidence="13" id="KW-0407">Ion channel</keyword>
<evidence type="ECO:0000256" key="6">
    <source>
        <dbReference type="ARBA" id="ARBA00022989"/>
    </source>
</evidence>
<protein>
    <recommendedName>
        <fullName evidence="24">Glutamate [NMDA] receptor subunit 3A</fullName>
    </recommendedName>
</protein>
<feature type="region of interest" description="Disordered" evidence="16">
    <location>
        <begin position="1269"/>
        <end position="1338"/>
    </location>
</feature>
<comment type="subcellular location">
    <subcellularLocation>
        <location evidence="1">Cell membrane</location>
        <topology evidence="1">Multi-pass membrane protein</topology>
    </subcellularLocation>
</comment>
<dbReference type="GO" id="GO:0043226">
    <property type="term" value="C:organelle"/>
    <property type="evidence" value="ECO:0007669"/>
    <property type="project" value="UniProtKB-ARBA"/>
</dbReference>
<evidence type="ECO:0000256" key="4">
    <source>
        <dbReference type="ARBA" id="ARBA00022475"/>
    </source>
</evidence>
<dbReference type="SUPFAM" id="SSF53822">
    <property type="entry name" value="Periplasmic binding protein-like I"/>
    <property type="match status" value="1"/>
</dbReference>
<dbReference type="PRINTS" id="PR00177">
    <property type="entry name" value="NMDARECEPTOR"/>
</dbReference>
<feature type="chain" id="PRO_5043955919" description="Glutamate [NMDA] receptor subunit 3A" evidence="18">
    <location>
        <begin position="24"/>
        <end position="1357"/>
    </location>
</feature>
<evidence type="ECO:0000313" key="23">
    <source>
        <dbReference type="Proteomes" id="UP000826195"/>
    </source>
</evidence>
<keyword evidence="18" id="KW-0732">Signal</keyword>
<dbReference type="InterPro" id="IPR001638">
    <property type="entry name" value="Solute-binding_3/MltF_N"/>
</dbReference>